<reference evidence="1" key="1">
    <citation type="submission" date="2019-02" db="EMBL/GenBank/DDBJ databases">
        <authorList>
            <person name="Gruber-Vodicka R. H."/>
            <person name="Seah K. B. B."/>
        </authorList>
    </citation>
    <scope>NUCLEOTIDE SEQUENCE</scope>
    <source>
        <strain evidence="1">BECK_BZ131</strain>
    </source>
</reference>
<gene>
    <name evidence="1" type="ORF">BECKFW1821C_GA0114237_103019</name>
</gene>
<accession>A0A450TTF1</accession>
<dbReference type="AlphaFoldDB" id="A0A450TTF1"/>
<protein>
    <submittedName>
        <fullName evidence="1">Uncharacterized protein</fullName>
    </submittedName>
</protein>
<dbReference type="EMBL" id="CAADFE010000030">
    <property type="protein sequence ID" value="VFJ72013.1"/>
    <property type="molecule type" value="Genomic_DNA"/>
</dbReference>
<evidence type="ECO:0000313" key="1">
    <source>
        <dbReference type="EMBL" id="VFJ72013.1"/>
    </source>
</evidence>
<name>A0A450TTF1_9GAMM</name>
<organism evidence="1">
    <name type="scientific">Candidatus Kentrum sp. FW</name>
    <dbReference type="NCBI Taxonomy" id="2126338"/>
    <lineage>
        <taxon>Bacteria</taxon>
        <taxon>Pseudomonadati</taxon>
        <taxon>Pseudomonadota</taxon>
        <taxon>Gammaproteobacteria</taxon>
        <taxon>Candidatus Kentrum</taxon>
    </lineage>
</organism>
<sequence>MTPGTFLFDSNFRFHDGKLGNKIFVILSNGSNGIYIAVKTTSRGNRYGIQHGCQILDRFPNYYLVEGSCEFLSKNTWIQLDSFYELKSEELMEKIIMNRIRRLGIIGEKDAIDLLTCATHSEDLSYFQEMVIQGAIDTFQNKRLD</sequence>
<proteinExistence type="predicted"/>